<accession>A0AC61PIU7</accession>
<dbReference type="EMBL" id="FWXZ01000001">
    <property type="protein sequence ID" value="SMC41278.1"/>
    <property type="molecule type" value="Genomic_DNA"/>
</dbReference>
<sequence length="565" mass="62339">MLRSKKGQPFYKDFWFWVKILIFVVFLLFLVYPFYTLVVNSFFSSKADGVTLYNFQRFFQKKYYYQALGNSLKISLIPTLISVLIGVPMAYLQTRYNIAGKTFWHVLIILSLMCPPFLGAYSWIILFGNAGIVTQFMSNLFGFQMPTIYGQGGICAVFTLKLFPYVYLYVSGAMGSIDRSVEECAENLGSGKLRRLLTVTVPVVLPSIAAGALMVFMTALADYGTPGILAGGDFRTLPTLIYNEYLSETGGNANLASAISMIIVIISLLILFIQKAWVAKRNYTMSALRPPQIIEYKGYKRFLVTLPVAIVSLIAFIPQMVVVLCSFVKTNYSNFVFEEGFTLEHYAELSRSLTSQIKNTFVFSTVAIVIILILGILMSYVIVRRRGKTGGALDMLMMAPYVIPGSVLGLCYIVAFNNLGRTPEGTVIKLTGTAAIIIISMIIRKMPYTVRSGSAYLMQMDPSVEEASINLGVSPMKTFIRVTARLMLPGVLSGAIISWVTCINELSTSIMLYTGKTMTITIAAYTNIVRNSVGTGAALASILTLTSGVLLIIVFRASKGKVSFV</sequence>
<dbReference type="Proteomes" id="UP000192328">
    <property type="component" value="Unassembled WGS sequence"/>
</dbReference>
<gene>
    <name evidence="1" type="ORF">SAMN06297397_0745</name>
</gene>
<reference evidence="1" key="1">
    <citation type="submission" date="2017-04" db="EMBL/GenBank/DDBJ databases">
        <authorList>
            <person name="Varghese N."/>
            <person name="Submissions S."/>
        </authorList>
    </citation>
    <scope>NUCLEOTIDE SEQUENCE</scope>
    <source>
        <strain evidence="1">WTE2008</strain>
    </source>
</reference>
<keyword evidence="2" id="KW-1185">Reference proteome</keyword>
<name>A0AC61PIU7_9FIRM</name>
<organism evidence="1 2">
    <name type="scientific">Aristaeella lactis</name>
    <dbReference type="NCBI Taxonomy" id="3046383"/>
    <lineage>
        <taxon>Bacteria</taxon>
        <taxon>Bacillati</taxon>
        <taxon>Bacillota</taxon>
        <taxon>Clostridia</taxon>
        <taxon>Eubacteriales</taxon>
        <taxon>Aristaeellaceae</taxon>
        <taxon>Aristaeella</taxon>
    </lineage>
</organism>
<proteinExistence type="predicted"/>
<evidence type="ECO:0000313" key="1">
    <source>
        <dbReference type="EMBL" id="SMC41278.1"/>
    </source>
</evidence>
<comment type="caution">
    <text evidence="1">The sequence shown here is derived from an EMBL/GenBank/DDBJ whole genome shotgun (WGS) entry which is preliminary data.</text>
</comment>
<evidence type="ECO:0000313" key="2">
    <source>
        <dbReference type="Proteomes" id="UP000192328"/>
    </source>
</evidence>
<protein>
    <submittedName>
        <fullName evidence="1">Iron(III) transport system permease protein</fullName>
    </submittedName>
</protein>